<proteinExistence type="predicted"/>
<evidence type="ECO:0000313" key="1">
    <source>
        <dbReference type="EMBL" id="EUA56435.1"/>
    </source>
</evidence>
<gene>
    <name evidence="1" type="ORF">I553_8483</name>
</gene>
<protein>
    <submittedName>
        <fullName evidence="1">Uncharacterized protein</fullName>
    </submittedName>
</protein>
<name>X8CMG1_MYCXE</name>
<dbReference type="AlphaFoldDB" id="X8CMG1"/>
<sequence length="56" mass="6386">MVVVSIFDLVSVMDENPILRCAGNDPRFVALGHWWWRQFGQVDACLTIVLAGRRAR</sequence>
<organism evidence="1">
    <name type="scientific">Mycobacterium xenopi 4042</name>
    <dbReference type="NCBI Taxonomy" id="1299334"/>
    <lineage>
        <taxon>Bacteria</taxon>
        <taxon>Bacillati</taxon>
        <taxon>Actinomycetota</taxon>
        <taxon>Actinomycetes</taxon>
        <taxon>Mycobacteriales</taxon>
        <taxon>Mycobacteriaceae</taxon>
        <taxon>Mycobacterium</taxon>
    </lineage>
</organism>
<comment type="caution">
    <text evidence="1">The sequence shown here is derived from an EMBL/GenBank/DDBJ whole genome shotgun (WGS) entry which is preliminary data.</text>
</comment>
<dbReference type="EMBL" id="JAOB01000029">
    <property type="protein sequence ID" value="EUA56435.1"/>
    <property type="molecule type" value="Genomic_DNA"/>
</dbReference>
<reference evidence="1" key="1">
    <citation type="submission" date="2014-01" db="EMBL/GenBank/DDBJ databases">
        <authorList>
            <person name="Brown-Elliot B."/>
            <person name="Wallace R."/>
            <person name="Lenaerts A."/>
            <person name="Ordway D."/>
            <person name="DeGroote M.A."/>
            <person name="Parker T."/>
            <person name="Sizemore C."/>
            <person name="Tallon L.J."/>
            <person name="Sadzewicz L.K."/>
            <person name="Sengamalay N."/>
            <person name="Fraser C.M."/>
            <person name="Hine E."/>
            <person name="Shefchek K.A."/>
            <person name="Das S.P."/>
            <person name="Tettelin H."/>
        </authorList>
    </citation>
    <scope>NUCLEOTIDE SEQUENCE [LARGE SCALE GENOMIC DNA]</scope>
    <source>
        <strain evidence="1">4042</strain>
    </source>
</reference>
<accession>X8CMG1</accession>
<dbReference type="PATRIC" id="fig|1299334.3.peg.2585"/>